<dbReference type="GO" id="GO:0016491">
    <property type="term" value="F:oxidoreductase activity"/>
    <property type="evidence" value="ECO:0007669"/>
    <property type="project" value="UniProtKB-KW"/>
</dbReference>
<evidence type="ECO:0000256" key="2">
    <source>
        <dbReference type="ARBA" id="ARBA00023002"/>
    </source>
</evidence>
<dbReference type="PRINTS" id="PR00081">
    <property type="entry name" value="GDHRDH"/>
</dbReference>
<evidence type="ECO:0000313" key="4">
    <source>
        <dbReference type="EMBL" id="AXX97456.1"/>
    </source>
</evidence>
<dbReference type="InterPro" id="IPR057326">
    <property type="entry name" value="KR_dom"/>
</dbReference>
<proteinExistence type="inferred from homology"/>
<dbReference type="KEGG" id="pamo:BAR1_05605"/>
<dbReference type="CDD" id="cd05233">
    <property type="entry name" value="SDR_c"/>
    <property type="match status" value="1"/>
</dbReference>
<dbReference type="SUPFAM" id="SSF51735">
    <property type="entry name" value="NAD(P)-binding Rossmann-fold domains"/>
    <property type="match status" value="1"/>
</dbReference>
<protein>
    <submittedName>
        <fullName evidence="4">SDR family oxidoreductase</fullName>
    </submittedName>
</protein>
<feature type="domain" description="Ketoreductase" evidence="3">
    <location>
        <begin position="5"/>
        <end position="194"/>
    </location>
</feature>
<dbReference type="PROSITE" id="PS00061">
    <property type="entry name" value="ADH_SHORT"/>
    <property type="match status" value="1"/>
</dbReference>
<evidence type="ECO:0000259" key="3">
    <source>
        <dbReference type="SMART" id="SM00822"/>
    </source>
</evidence>
<evidence type="ECO:0000256" key="1">
    <source>
        <dbReference type="ARBA" id="ARBA00006484"/>
    </source>
</evidence>
<dbReference type="Proteomes" id="UP000261704">
    <property type="component" value="Chromosome"/>
</dbReference>
<dbReference type="PANTHER" id="PTHR43639">
    <property type="entry name" value="OXIDOREDUCTASE, SHORT-CHAIN DEHYDROGENASE/REDUCTASE FAMILY (AFU_ORTHOLOGUE AFUA_5G02870)"/>
    <property type="match status" value="1"/>
</dbReference>
<dbReference type="SMART" id="SM00822">
    <property type="entry name" value="PKS_KR"/>
    <property type="match status" value="1"/>
</dbReference>
<dbReference type="RefSeq" id="WP_118942113.1">
    <property type="nucleotide sequence ID" value="NZ_CP032125.1"/>
</dbReference>
<accession>A0A347UF28</accession>
<dbReference type="Pfam" id="PF13561">
    <property type="entry name" value="adh_short_C2"/>
    <property type="match status" value="1"/>
</dbReference>
<reference evidence="4 5" key="1">
    <citation type="submission" date="2018-09" db="EMBL/GenBank/DDBJ databases">
        <title>Profundibacter amoris BAR1 gen. nov., sp. nov., a new member of the Roseobacter clade isolated at Lokis Castle Vent Field on the Arctic Mid-Oceanic Ridge.</title>
        <authorList>
            <person name="Le Moine Bauer S."/>
            <person name="Sjoeberg A.G."/>
            <person name="L'Haridon S."/>
            <person name="Stokke R."/>
            <person name="Roalkvam I."/>
            <person name="Steen I.H."/>
            <person name="Dahle H."/>
        </authorList>
    </citation>
    <scope>NUCLEOTIDE SEQUENCE [LARGE SCALE GENOMIC DNA]</scope>
    <source>
        <strain evidence="4 5">BAR1</strain>
    </source>
</reference>
<comment type="similarity">
    <text evidence="1">Belongs to the short-chain dehydrogenases/reductases (SDR) family.</text>
</comment>
<sequence length="250" mass="26391">MTDHLVVLITGGSAGIGAAVARMAAEHGYDVALTYRTDNAGAKAVAKDVQATGRRCEIYPCDVADPKQIDALFAAFDKDFNRLDALVNNAGIVDVKARVDEISHARLRRIFDVNVIGAFLVAGQAVRRMSTKFGGNGGVIVNMSSIAAKLGAGKQYVDYAATKGAIDTMTIGLAQEVADEGIRVVGIHPGIIDTEIHAKGGEPRRGKQLESWIPMKRMGTADEVAEATLWLMSDGASYITGSTLDVSGGR</sequence>
<gene>
    <name evidence="4" type="ORF">BAR1_05605</name>
</gene>
<organism evidence="4 5">
    <name type="scientific">Profundibacter amoris</name>
    <dbReference type="NCBI Taxonomy" id="2171755"/>
    <lineage>
        <taxon>Bacteria</taxon>
        <taxon>Pseudomonadati</taxon>
        <taxon>Pseudomonadota</taxon>
        <taxon>Alphaproteobacteria</taxon>
        <taxon>Rhodobacterales</taxon>
        <taxon>Paracoccaceae</taxon>
        <taxon>Profundibacter</taxon>
    </lineage>
</organism>
<dbReference type="InterPro" id="IPR002347">
    <property type="entry name" value="SDR_fam"/>
</dbReference>
<dbReference type="OrthoDB" id="9779623at2"/>
<dbReference type="PANTHER" id="PTHR43639:SF1">
    <property type="entry name" value="SHORT-CHAIN DEHYDROGENASE_REDUCTASE FAMILY PROTEIN"/>
    <property type="match status" value="1"/>
</dbReference>
<dbReference type="AlphaFoldDB" id="A0A347UF28"/>
<evidence type="ECO:0000313" key="5">
    <source>
        <dbReference type="Proteomes" id="UP000261704"/>
    </source>
</evidence>
<dbReference type="Gene3D" id="3.40.50.720">
    <property type="entry name" value="NAD(P)-binding Rossmann-like Domain"/>
    <property type="match status" value="1"/>
</dbReference>
<name>A0A347UF28_9RHOB</name>
<dbReference type="InterPro" id="IPR020904">
    <property type="entry name" value="Sc_DH/Rdtase_CS"/>
</dbReference>
<dbReference type="PRINTS" id="PR00080">
    <property type="entry name" value="SDRFAMILY"/>
</dbReference>
<keyword evidence="5" id="KW-1185">Reference proteome</keyword>
<keyword evidence="2" id="KW-0560">Oxidoreductase</keyword>
<dbReference type="EMBL" id="CP032125">
    <property type="protein sequence ID" value="AXX97456.1"/>
    <property type="molecule type" value="Genomic_DNA"/>
</dbReference>
<dbReference type="FunFam" id="3.40.50.720:FF:000084">
    <property type="entry name" value="Short-chain dehydrogenase reductase"/>
    <property type="match status" value="1"/>
</dbReference>
<dbReference type="InterPro" id="IPR036291">
    <property type="entry name" value="NAD(P)-bd_dom_sf"/>
</dbReference>